<dbReference type="Pfam" id="PF00127">
    <property type="entry name" value="Copper-bind"/>
    <property type="match status" value="2"/>
</dbReference>
<dbReference type="PANTHER" id="PTHR36507:SF1">
    <property type="entry name" value="BLL1555 PROTEIN"/>
    <property type="match status" value="1"/>
</dbReference>
<dbReference type="Gene3D" id="2.60.40.420">
    <property type="entry name" value="Cupredoxins - blue copper proteins"/>
    <property type="match status" value="2"/>
</dbReference>
<dbReference type="PROSITE" id="PS51257">
    <property type="entry name" value="PROKAR_LIPOPROTEIN"/>
    <property type="match status" value="1"/>
</dbReference>
<dbReference type="RefSeq" id="WP_301722438.1">
    <property type="nucleotide sequence ID" value="NZ_JAUJWV010000001.1"/>
</dbReference>
<feature type="domain" description="Blue (type 1) copper" evidence="4">
    <location>
        <begin position="44"/>
        <end position="100"/>
    </location>
</feature>
<evidence type="ECO:0000313" key="5">
    <source>
        <dbReference type="EMBL" id="MDN7240508.1"/>
    </source>
</evidence>
<dbReference type="PANTHER" id="PTHR36507">
    <property type="entry name" value="BLL1555 PROTEIN"/>
    <property type="match status" value="1"/>
</dbReference>
<dbReference type="Proteomes" id="UP001172055">
    <property type="component" value="Unassembled WGS sequence"/>
</dbReference>
<sequence>MNEKFGAFLIGGMLLLGACGSEAQPAEEDMNAAEHEMEEGPDVEKQAGTEESAADAPEAKSGEASPLLAKGETTSFVFNEAGEFPIYCQPHPNMEMTVVVEEGAANSGEAAVDIADFAFGEKTFTVAPGTVITWTNQDDVQHNVAFK</sequence>
<evidence type="ECO:0000313" key="6">
    <source>
        <dbReference type="Proteomes" id="UP001172055"/>
    </source>
</evidence>
<dbReference type="EMBL" id="JAUJWV010000001">
    <property type="protein sequence ID" value="MDN7240508.1"/>
    <property type="molecule type" value="Genomic_DNA"/>
</dbReference>
<evidence type="ECO:0000259" key="4">
    <source>
        <dbReference type="Pfam" id="PF00127"/>
    </source>
</evidence>
<keyword evidence="2" id="KW-0186">Copper</keyword>
<comment type="caution">
    <text evidence="5">The sequence shown here is derived from an EMBL/GenBank/DDBJ whole genome shotgun (WGS) entry which is preliminary data.</text>
</comment>
<reference evidence="5 6" key="1">
    <citation type="submission" date="2023-06" db="EMBL/GenBank/DDBJ databases">
        <title>Novel species in genus Planococcus.</title>
        <authorList>
            <person name="Ning S."/>
        </authorList>
    </citation>
    <scope>NUCLEOTIDE SEQUENCE [LARGE SCALE GENOMIC DNA]</scope>
    <source>
        <strain evidence="5 6">N028</strain>
    </source>
</reference>
<feature type="domain" description="Blue (type 1) copper" evidence="4">
    <location>
        <begin position="110"/>
        <end position="147"/>
    </location>
</feature>
<keyword evidence="1" id="KW-0479">Metal-binding</keyword>
<dbReference type="SUPFAM" id="SSF49503">
    <property type="entry name" value="Cupredoxins"/>
    <property type="match status" value="2"/>
</dbReference>
<organism evidence="5 6">
    <name type="scientific">Planococcus shixiaomingii</name>
    <dbReference type="NCBI Taxonomy" id="3058393"/>
    <lineage>
        <taxon>Bacteria</taxon>
        <taxon>Bacillati</taxon>
        <taxon>Bacillota</taxon>
        <taxon>Bacilli</taxon>
        <taxon>Bacillales</taxon>
        <taxon>Caryophanaceae</taxon>
        <taxon>Planococcus</taxon>
    </lineage>
</organism>
<feature type="region of interest" description="Disordered" evidence="3">
    <location>
        <begin position="25"/>
        <end position="68"/>
    </location>
</feature>
<dbReference type="InterPro" id="IPR000923">
    <property type="entry name" value="BlueCu_1"/>
</dbReference>
<evidence type="ECO:0000256" key="3">
    <source>
        <dbReference type="SAM" id="MobiDB-lite"/>
    </source>
</evidence>
<protein>
    <submittedName>
        <fullName evidence="5">Plastocyanin/azurin family copper-binding protein</fullName>
    </submittedName>
</protein>
<gene>
    <name evidence="5" type="ORF">QWY14_01840</name>
</gene>
<name>A0ABT8MXZ9_9BACL</name>
<evidence type="ECO:0000256" key="1">
    <source>
        <dbReference type="ARBA" id="ARBA00022723"/>
    </source>
</evidence>
<accession>A0ABT8MXZ9</accession>
<evidence type="ECO:0000256" key="2">
    <source>
        <dbReference type="ARBA" id="ARBA00023008"/>
    </source>
</evidence>
<feature type="compositionally biased region" description="Acidic residues" evidence="3">
    <location>
        <begin position="25"/>
        <end position="41"/>
    </location>
</feature>
<proteinExistence type="predicted"/>
<keyword evidence="6" id="KW-1185">Reference proteome</keyword>
<dbReference type="InterPro" id="IPR008972">
    <property type="entry name" value="Cupredoxin"/>
</dbReference>
<dbReference type="InterPro" id="IPR052721">
    <property type="entry name" value="ET_Amicyanin"/>
</dbReference>